<evidence type="ECO:0000256" key="7">
    <source>
        <dbReference type="ARBA" id="ARBA00022723"/>
    </source>
</evidence>
<dbReference type="GO" id="GO:0020037">
    <property type="term" value="F:heme binding"/>
    <property type="evidence" value="ECO:0007669"/>
    <property type="project" value="InterPro"/>
</dbReference>
<name>A0A9X3LGL2_9BACL</name>
<evidence type="ECO:0000256" key="12">
    <source>
        <dbReference type="PIRSR" id="PIRSR037219-1"/>
    </source>
</evidence>
<evidence type="ECO:0000256" key="11">
    <source>
        <dbReference type="PIRNR" id="PIRNR037219"/>
    </source>
</evidence>
<evidence type="ECO:0000259" key="13">
    <source>
        <dbReference type="Pfam" id="PF02898"/>
    </source>
</evidence>
<dbReference type="InterPro" id="IPR017142">
    <property type="entry name" value="Nitric_oxide_synthase_Oase-su"/>
</dbReference>
<comment type="cofactor">
    <cofactor evidence="1 11 12">
        <name>heme</name>
        <dbReference type="ChEBI" id="CHEBI:30413"/>
    </cofactor>
</comment>
<evidence type="ECO:0000256" key="10">
    <source>
        <dbReference type="ARBA" id="ARBA00048713"/>
    </source>
</evidence>
<evidence type="ECO:0000313" key="15">
    <source>
        <dbReference type="Proteomes" id="UP001152173"/>
    </source>
</evidence>
<dbReference type="EC" id="1.14.14.47" evidence="4 11"/>
<sequence>MKYMNLSLLNEAAKFLVQYGEENGLSKDTISDRQRCVSKEIKSTGTYTHTLEEITFGAKLAWRNSTKCIGRLFWETLDVFDARHVESPDEVAHYLHQHIKHATNAGKIRSTITVFPPLKQNEPQKVQLWSPQLIRYAGYTLDNHKVIGDPACIELTKIAQKMGWKGEGGPYDLLPVIFQWKDEVPIMVPITKEEILEVQIDHPVHQNWGPLNLKWYAVPIISDRYLEIGGLRYPAPFNGWYMETEIAARNFVDSYRYNRLRDVAEHLGLDTSSTTTFWRDKALVELQHAVYASFKQAGVQIVDHYTAAQQFQTFRDKEEKQQREVKGDWTWLIPPVSPALTPIFHQGIVNEELTPNFFKQKRSSLYKKMSEMTVSSHSHGCPYHS</sequence>
<feature type="domain" description="Nitric oxide synthase (NOS)" evidence="13">
    <location>
        <begin position="7"/>
        <end position="362"/>
    </location>
</feature>
<evidence type="ECO:0000256" key="1">
    <source>
        <dbReference type="ARBA" id="ARBA00001971"/>
    </source>
</evidence>
<dbReference type="Gene3D" id="3.90.1230.10">
    <property type="entry name" value="Nitric Oxide Synthase, Chain A, domain 3"/>
    <property type="match status" value="1"/>
</dbReference>
<evidence type="ECO:0000256" key="3">
    <source>
        <dbReference type="ARBA" id="ARBA00005411"/>
    </source>
</evidence>
<dbReference type="GO" id="GO:0004517">
    <property type="term" value="F:nitric-oxide synthase activity"/>
    <property type="evidence" value="ECO:0007669"/>
    <property type="project" value="InterPro"/>
</dbReference>
<keyword evidence="8 11" id="KW-0560">Oxidoreductase</keyword>
<dbReference type="Pfam" id="PF02898">
    <property type="entry name" value="NO_synthase"/>
    <property type="match status" value="1"/>
</dbReference>
<gene>
    <name evidence="14" type="ORF">M9R32_07430</name>
</gene>
<evidence type="ECO:0000313" key="14">
    <source>
        <dbReference type="EMBL" id="MCZ8537004.1"/>
    </source>
</evidence>
<protein>
    <recommendedName>
        <fullName evidence="5 11">Nitric oxide synthase oxygenase</fullName>
        <ecNumber evidence="4 11">1.14.14.47</ecNumber>
    </recommendedName>
</protein>
<dbReference type="SUPFAM" id="SSF56512">
    <property type="entry name" value="Nitric oxide (NO) synthase oxygenase domain"/>
    <property type="match status" value="1"/>
</dbReference>
<dbReference type="GO" id="GO:0006809">
    <property type="term" value="P:nitric oxide biosynthetic process"/>
    <property type="evidence" value="ECO:0007669"/>
    <property type="project" value="InterPro"/>
</dbReference>
<evidence type="ECO:0000256" key="2">
    <source>
        <dbReference type="ARBA" id="ARBA00002642"/>
    </source>
</evidence>
<accession>A0A9X3LGL2</accession>
<evidence type="ECO:0000256" key="9">
    <source>
        <dbReference type="ARBA" id="ARBA00023004"/>
    </source>
</evidence>
<dbReference type="InterPro" id="IPR036119">
    <property type="entry name" value="NOS_N_sf"/>
</dbReference>
<dbReference type="PIRSF" id="PIRSF037219">
    <property type="entry name" value="NOS_oxygenase"/>
    <property type="match status" value="1"/>
</dbReference>
<dbReference type="InterPro" id="IPR044940">
    <property type="entry name" value="NOS_dom_2"/>
</dbReference>
<dbReference type="Gene3D" id="3.90.440.10">
    <property type="entry name" value="Nitric Oxide Synthase,Heme Domain,Chain A domain 2"/>
    <property type="match status" value="1"/>
</dbReference>
<keyword evidence="9 11" id="KW-0408">Iron</keyword>
<dbReference type="InterPro" id="IPR044944">
    <property type="entry name" value="NOS_dom_3"/>
</dbReference>
<dbReference type="InterPro" id="IPR044943">
    <property type="entry name" value="NOS_dom_1"/>
</dbReference>
<dbReference type="InterPro" id="IPR050607">
    <property type="entry name" value="NOS"/>
</dbReference>
<keyword evidence="6 11" id="KW-0349">Heme</keyword>
<feature type="binding site" description="axial binding residue" evidence="12">
    <location>
        <position position="68"/>
    </location>
    <ligand>
        <name>heme</name>
        <dbReference type="ChEBI" id="CHEBI:30413"/>
    </ligand>
    <ligandPart>
        <name>Fe</name>
        <dbReference type="ChEBI" id="CHEBI:18248"/>
    </ligandPart>
</feature>
<dbReference type="PANTHER" id="PTHR43410:SF1">
    <property type="entry name" value="NITRIC OXIDE SYNTHASE"/>
    <property type="match status" value="1"/>
</dbReference>
<evidence type="ECO:0000256" key="5">
    <source>
        <dbReference type="ARBA" id="ARBA00018859"/>
    </source>
</evidence>
<dbReference type="InterPro" id="IPR004030">
    <property type="entry name" value="NOS_N"/>
</dbReference>
<dbReference type="PANTHER" id="PTHR43410">
    <property type="entry name" value="NITRIC OXIDE SYNTHASE OXYGENASE"/>
    <property type="match status" value="1"/>
</dbReference>
<evidence type="ECO:0000256" key="6">
    <source>
        <dbReference type="ARBA" id="ARBA00022617"/>
    </source>
</evidence>
<dbReference type="EMBL" id="JAMKBJ010000005">
    <property type="protein sequence ID" value="MCZ8537004.1"/>
    <property type="molecule type" value="Genomic_DNA"/>
</dbReference>
<comment type="caution">
    <text evidence="14">The sequence shown here is derived from an EMBL/GenBank/DDBJ whole genome shotgun (WGS) entry which is preliminary data.</text>
</comment>
<proteinExistence type="inferred from homology"/>
<comment type="similarity">
    <text evidence="3 11">Belongs to the NOS family. Bacterial NOS oxygenase subfamily.</text>
</comment>
<organism evidence="14 15">
    <name type="scientific">Paenisporosarcina quisquiliarum</name>
    <dbReference type="NCBI Taxonomy" id="365346"/>
    <lineage>
        <taxon>Bacteria</taxon>
        <taxon>Bacillati</taxon>
        <taxon>Bacillota</taxon>
        <taxon>Bacilli</taxon>
        <taxon>Bacillales</taxon>
        <taxon>Caryophanaceae</taxon>
        <taxon>Paenisporosarcina</taxon>
    </lineage>
</organism>
<evidence type="ECO:0000256" key="8">
    <source>
        <dbReference type="ARBA" id="ARBA00023002"/>
    </source>
</evidence>
<dbReference type="Proteomes" id="UP001152173">
    <property type="component" value="Unassembled WGS sequence"/>
</dbReference>
<reference evidence="14" key="1">
    <citation type="submission" date="2022-05" db="EMBL/GenBank/DDBJ databases">
        <authorList>
            <person name="Colautti A."/>
            <person name="Iacumin L."/>
        </authorList>
    </citation>
    <scope>NUCLEOTIDE SEQUENCE</scope>
    <source>
        <strain evidence="14">SK 55</strain>
    </source>
</reference>
<comment type="function">
    <text evidence="2 11">Catalyzes the production of nitric oxide.</text>
</comment>
<comment type="catalytic activity">
    <reaction evidence="10">
        <text>3 reduced [flavodoxin] + 2 L-arginine + 4 O2 = 3 oxidized [flavodoxin] + 2 L-citrulline + 2 nitric oxide + 4 H2O + 5 H(+)</text>
        <dbReference type="Rhea" id="RHEA:52324"/>
        <dbReference type="Rhea" id="RHEA-COMP:10622"/>
        <dbReference type="Rhea" id="RHEA-COMP:10623"/>
        <dbReference type="ChEBI" id="CHEBI:15377"/>
        <dbReference type="ChEBI" id="CHEBI:15378"/>
        <dbReference type="ChEBI" id="CHEBI:15379"/>
        <dbReference type="ChEBI" id="CHEBI:16480"/>
        <dbReference type="ChEBI" id="CHEBI:32682"/>
        <dbReference type="ChEBI" id="CHEBI:57618"/>
        <dbReference type="ChEBI" id="CHEBI:57743"/>
        <dbReference type="ChEBI" id="CHEBI:58210"/>
        <dbReference type="EC" id="1.14.14.47"/>
    </reaction>
</comment>
<evidence type="ECO:0000256" key="4">
    <source>
        <dbReference type="ARBA" id="ARBA00012735"/>
    </source>
</evidence>
<comment type="miscellaneous">
    <text evidence="11">This protein is similar to the oxygenase domain of eukaryotic nitric oxide synthases but lacks the reductase domain which, in eukaryotes, is responsible for transfer of electrons to the ferric heme during nitric oxide synthesis.</text>
</comment>
<dbReference type="GO" id="GO:0046872">
    <property type="term" value="F:metal ion binding"/>
    <property type="evidence" value="ECO:0007669"/>
    <property type="project" value="UniProtKB-KW"/>
</dbReference>
<dbReference type="Gene3D" id="3.90.340.10">
    <property type="entry name" value="Nitric Oxide Synthase, Chain A, domain 1"/>
    <property type="match status" value="1"/>
</dbReference>
<keyword evidence="15" id="KW-1185">Reference proteome</keyword>
<keyword evidence="7 11" id="KW-0479">Metal-binding</keyword>
<dbReference type="AlphaFoldDB" id="A0A9X3LGL2"/>
<comment type="subunit">
    <text evidence="11">Homodimer.</text>
</comment>